<accession>X0WYL5</accession>
<name>X0WYL5_9ZZZZ</name>
<protein>
    <submittedName>
        <fullName evidence="1">Uncharacterized protein</fullName>
    </submittedName>
</protein>
<sequence length="242" mass="26386">WRHTMLMTTAPRGAFEKWLIAQALDPDGLEDSRLPGLRDGYKWECEWLKMQGIVCEGLGVVEWGRAHNQFLRSVTGGGGTTLRVAVPDPEPSAEQIDEMAAKVAEYSQAETRRKATIRAEGEGLGLAADVIDRIVANMATMDEGHRQLLEAVKRPPSGADVLAAGMLHRCGVSVEAWGGALGRGLRLEQLAEQGYRQRNMPLLEIARECVRLGGKHSTLPVDISAQIRAALSTAEMTNVFTT</sequence>
<feature type="non-terminal residue" evidence="1">
    <location>
        <position position="242"/>
    </location>
</feature>
<dbReference type="AlphaFoldDB" id="X0WYL5"/>
<organism evidence="1">
    <name type="scientific">marine sediment metagenome</name>
    <dbReference type="NCBI Taxonomy" id="412755"/>
    <lineage>
        <taxon>unclassified sequences</taxon>
        <taxon>metagenomes</taxon>
        <taxon>ecological metagenomes</taxon>
    </lineage>
</organism>
<gene>
    <name evidence="1" type="ORF">S01H1_73086</name>
</gene>
<feature type="non-terminal residue" evidence="1">
    <location>
        <position position="1"/>
    </location>
</feature>
<proteinExistence type="predicted"/>
<evidence type="ECO:0000313" key="1">
    <source>
        <dbReference type="EMBL" id="GAG28312.1"/>
    </source>
</evidence>
<dbReference type="EMBL" id="BARS01048812">
    <property type="protein sequence ID" value="GAG28312.1"/>
    <property type="molecule type" value="Genomic_DNA"/>
</dbReference>
<reference evidence="1" key="1">
    <citation type="journal article" date="2014" name="Front. Microbiol.">
        <title>High frequency of phylogenetically diverse reductive dehalogenase-homologous genes in deep subseafloor sedimentary metagenomes.</title>
        <authorList>
            <person name="Kawai M."/>
            <person name="Futagami T."/>
            <person name="Toyoda A."/>
            <person name="Takaki Y."/>
            <person name="Nishi S."/>
            <person name="Hori S."/>
            <person name="Arai W."/>
            <person name="Tsubouchi T."/>
            <person name="Morono Y."/>
            <person name="Uchiyama I."/>
            <person name="Ito T."/>
            <person name="Fujiyama A."/>
            <person name="Inagaki F."/>
            <person name="Takami H."/>
        </authorList>
    </citation>
    <scope>NUCLEOTIDE SEQUENCE</scope>
    <source>
        <strain evidence="1">Expedition CK06-06</strain>
    </source>
</reference>
<comment type="caution">
    <text evidence="1">The sequence shown here is derived from an EMBL/GenBank/DDBJ whole genome shotgun (WGS) entry which is preliminary data.</text>
</comment>